<reference evidence="1" key="1">
    <citation type="journal article" date="2014" name="Front. Microbiol.">
        <title>High frequency of phylogenetically diverse reductive dehalogenase-homologous genes in deep subseafloor sedimentary metagenomes.</title>
        <authorList>
            <person name="Kawai M."/>
            <person name="Futagami T."/>
            <person name="Toyoda A."/>
            <person name="Takaki Y."/>
            <person name="Nishi S."/>
            <person name="Hori S."/>
            <person name="Arai W."/>
            <person name="Tsubouchi T."/>
            <person name="Morono Y."/>
            <person name="Uchiyama I."/>
            <person name="Ito T."/>
            <person name="Fujiyama A."/>
            <person name="Inagaki F."/>
            <person name="Takami H."/>
        </authorList>
    </citation>
    <scope>NUCLEOTIDE SEQUENCE</scope>
    <source>
        <strain evidence="1">Expedition CK06-06</strain>
    </source>
</reference>
<dbReference type="EMBL" id="BARS01042049">
    <property type="protein sequence ID" value="GAG38907.1"/>
    <property type="molecule type" value="Genomic_DNA"/>
</dbReference>
<sequence length="252" mass="28676">KPVGAQVALKASTFDYLVYGDGYLKVTWKIVDRSVSVDERSQVAEQYVDRLSPWDVWLDPNSVGLDKARWVAVRLWTTEEEARSDDTLTVPAGYQFHTIDPANSQEDDQGDKPYHATSANKKWVILYELYDMVDKVMYVVPEDGDKRPWKVVEDITVPVEQITGYTIHQSPYHMGELEQIWDIQLEIDKTRSQQIAHRKRNISKVFVKKDSLSPEAESAMTSSVVGELIPITGEQPLTELVMPLQLTPLPAE</sequence>
<dbReference type="AlphaFoldDB" id="X0XUF3"/>
<feature type="non-terminal residue" evidence="1">
    <location>
        <position position="1"/>
    </location>
</feature>
<name>X0XUF3_9ZZZZ</name>
<evidence type="ECO:0000313" key="1">
    <source>
        <dbReference type="EMBL" id="GAG38907.1"/>
    </source>
</evidence>
<gene>
    <name evidence="1" type="ORF">S01H1_63855</name>
</gene>
<protein>
    <submittedName>
        <fullName evidence="1">Uncharacterized protein</fullName>
    </submittedName>
</protein>
<feature type="non-terminal residue" evidence="1">
    <location>
        <position position="252"/>
    </location>
</feature>
<comment type="caution">
    <text evidence="1">The sequence shown here is derived from an EMBL/GenBank/DDBJ whole genome shotgun (WGS) entry which is preliminary data.</text>
</comment>
<proteinExistence type="predicted"/>
<accession>X0XUF3</accession>
<organism evidence="1">
    <name type="scientific">marine sediment metagenome</name>
    <dbReference type="NCBI Taxonomy" id="412755"/>
    <lineage>
        <taxon>unclassified sequences</taxon>
        <taxon>metagenomes</taxon>
        <taxon>ecological metagenomes</taxon>
    </lineage>
</organism>